<feature type="compositionally biased region" description="Acidic residues" evidence="1">
    <location>
        <begin position="25"/>
        <end position="38"/>
    </location>
</feature>
<evidence type="ECO:0000313" key="4">
    <source>
        <dbReference type="Proteomes" id="UP000434101"/>
    </source>
</evidence>
<dbReference type="GO" id="GO:0016810">
    <property type="term" value="F:hydrolase activity, acting on carbon-nitrogen (but not peptide) bonds"/>
    <property type="evidence" value="ECO:0007669"/>
    <property type="project" value="InterPro"/>
</dbReference>
<evidence type="ECO:0000313" key="3">
    <source>
        <dbReference type="EMBL" id="MXV62861.1"/>
    </source>
</evidence>
<feature type="region of interest" description="Disordered" evidence="1">
    <location>
        <begin position="17"/>
        <end position="64"/>
    </location>
</feature>
<sequence length="404" mass="44020">MKRRVYLATAAAATLAGCSALSDSETAEENGADDDDNETGNGNGDENGSSDPVDEKPGSFDEFEDLSKWTVMEGSLTADEERTYVGSQSARMESDGSSERIMIKREFDTARDLSDEFPALAFTSDHDVNPVVQLTDTDGDRLLLQCSVRADGPFVRRDLGVVDTDGDPDLSSIDHTKISVWAGERELSLWCDDYHFVERPDTGKVLLQFPESTPDVASQAAPLLAEHDVPGTVFVTTDYVDSDGYLAQSDLESLQDDGWTIASGGATGTNLTQHDADRQEAELSSAAEWLDDNGFEDAYYSYGLNRYDESALELVEEYHDVAFVGGYAGHGFLSNPHLAPRETNPDPEEAAQLLEWTAEQRLITTLSYRNVGDSLDSLEAALSTINDVDVEVVTPDDIASDNLH</sequence>
<dbReference type="AlphaFoldDB" id="A0A6B0VLY8"/>
<dbReference type="EMBL" id="WUYX01000038">
    <property type="protein sequence ID" value="MXV62861.1"/>
    <property type="molecule type" value="Genomic_DNA"/>
</dbReference>
<evidence type="ECO:0000256" key="1">
    <source>
        <dbReference type="SAM" id="MobiDB-lite"/>
    </source>
</evidence>
<accession>A0A6B0VLY8</accession>
<dbReference type="Pfam" id="PF01522">
    <property type="entry name" value="Polysacc_deac_1"/>
    <property type="match status" value="1"/>
</dbReference>
<keyword evidence="4" id="KW-1185">Reference proteome</keyword>
<dbReference type="OrthoDB" id="10436at2157"/>
<dbReference type="RefSeq" id="WP_160065677.1">
    <property type="nucleotide sequence ID" value="NZ_WUYX01000038.1"/>
</dbReference>
<dbReference type="CDD" id="cd10970">
    <property type="entry name" value="CE4_DAC_u1_6s"/>
    <property type="match status" value="1"/>
</dbReference>
<name>A0A6B0VLY8_9EURY</name>
<dbReference type="Proteomes" id="UP000434101">
    <property type="component" value="Unassembled WGS sequence"/>
</dbReference>
<organism evidence="3 4">
    <name type="scientific">Natronorubrum halalkaliphilum</name>
    <dbReference type="NCBI Taxonomy" id="2691917"/>
    <lineage>
        <taxon>Archaea</taxon>
        <taxon>Methanobacteriati</taxon>
        <taxon>Methanobacteriota</taxon>
        <taxon>Stenosarchaea group</taxon>
        <taxon>Halobacteria</taxon>
        <taxon>Halobacteriales</taxon>
        <taxon>Natrialbaceae</taxon>
        <taxon>Natronorubrum</taxon>
    </lineage>
</organism>
<comment type="caution">
    <text evidence="3">The sequence shown here is derived from an EMBL/GenBank/DDBJ whole genome shotgun (WGS) entry which is preliminary data.</text>
</comment>
<reference evidence="3 4" key="1">
    <citation type="submission" date="2020-01" db="EMBL/GenBank/DDBJ databases">
        <title>Natronorubrum sp. JWXQ-INN 674 isolated from Inner Mongolia Autonomous Region of China.</title>
        <authorList>
            <person name="Xue Q."/>
        </authorList>
    </citation>
    <scope>NUCLEOTIDE SEQUENCE [LARGE SCALE GENOMIC DNA]</scope>
    <source>
        <strain evidence="3 4">JWXQ-INN-674</strain>
    </source>
</reference>
<protein>
    <submittedName>
        <fullName evidence="3">Polysaccharide deacetylase family protein</fullName>
    </submittedName>
</protein>
<dbReference type="Gene3D" id="3.20.20.370">
    <property type="entry name" value="Glycoside hydrolase/deacetylase"/>
    <property type="match status" value="1"/>
</dbReference>
<dbReference type="InterPro" id="IPR011330">
    <property type="entry name" value="Glyco_hydro/deAcase_b/a-brl"/>
</dbReference>
<dbReference type="SUPFAM" id="SSF88713">
    <property type="entry name" value="Glycoside hydrolase/deacetylase"/>
    <property type="match status" value="1"/>
</dbReference>
<proteinExistence type="predicted"/>
<dbReference type="PROSITE" id="PS51257">
    <property type="entry name" value="PROKAR_LIPOPROTEIN"/>
    <property type="match status" value="1"/>
</dbReference>
<dbReference type="GO" id="GO:0005975">
    <property type="term" value="P:carbohydrate metabolic process"/>
    <property type="evidence" value="ECO:0007669"/>
    <property type="project" value="InterPro"/>
</dbReference>
<evidence type="ECO:0000259" key="2">
    <source>
        <dbReference type="Pfam" id="PF01522"/>
    </source>
</evidence>
<gene>
    <name evidence="3" type="ORF">GS429_12445</name>
</gene>
<feature type="domain" description="NodB homology" evidence="2">
    <location>
        <begin position="201"/>
        <end position="315"/>
    </location>
</feature>
<dbReference type="InterPro" id="IPR002509">
    <property type="entry name" value="NODB_dom"/>
</dbReference>